<protein>
    <submittedName>
        <fullName evidence="1">Uncharacterized protein</fullName>
    </submittedName>
</protein>
<evidence type="ECO:0000313" key="2">
    <source>
        <dbReference type="Proteomes" id="UP000481087"/>
    </source>
</evidence>
<dbReference type="EMBL" id="WTUZ01000037">
    <property type="protein sequence ID" value="MZQ85955.1"/>
    <property type="molecule type" value="Genomic_DNA"/>
</dbReference>
<gene>
    <name evidence="1" type="ORF">GQF01_28025</name>
</gene>
<evidence type="ECO:0000313" key="1">
    <source>
        <dbReference type="EMBL" id="MZQ85955.1"/>
    </source>
</evidence>
<dbReference type="Proteomes" id="UP000481087">
    <property type="component" value="Unassembled WGS sequence"/>
</dbReference>
<reference evidence="1 2" key="1">
    <citation type="submission" date="2019-12" db="EMBL/GenBank/DDBJ databases">
        <title>Paenibacillus sp. nov. sp. isolated from soil.</title>
        <authorList>
            <person name="Kim J."/>
            <person name="Jeong S.E."/>
            <person name="Jung H.S."/>
            <person name="Jeon C.O."/>
        </authorList>
    </citation>
    <scope>NUCLEOTIDE SEQUENCE [LARGE SCALE GENOMIC DNA]</scope>
    <source>
        <strain evidence="1 2">5J-6</strain>
    </source>
</reference>
<dbReference type="AlphaFoldDB" id="A0A6L8V6T2"/>
<dbReference type="RefSeq" id="WP_161410266.1">
    <property type="nucleotide sequence ID" value="NZ_WTUZ01000037.1"/>
</dbReference>
<accession>A0A6L8V6T2</accession>
<sequence>MIEMITEQKNVFSLSELLNVEPGILYRLCQYIESRGHHFTKSEEGAFQFNDNDIAVILAHY</sequence>
<keyword evidence="2" id="KW-1185">Reference proteome</keyword>
<name>A0A6L8V6T2_9BACL</name>
<proteinExistence type="predicted"/>
<comment type="caution">
    <text evidence="1">The sequence shown here is derived from an EMBL/GenBank/DDBJ whole genome shotgun (WGS) entry which is preliminary data.</text>
</comment>
<organism evidence="1 2">
    <name type="scientific">Paenibacillus silvestris</name>
    <dbReference type="NCBI Taxonomy" id="2606219"/>
    <lineage>
        <taxon>Bacteria</taxon>
        <taxon>Bacillati</taxon>
        <taxon>Bacillota</taxon>
        <taxon>Bacilli</taxon>
        <taxon>Bacillales</taxon>
        <taxon>Paenibacillaceae</taxon>
        <taxon>Paenibacillus</taxon>
    </lineage>
</organism>